<gene>
    <name evidence="14" type="primary">prsA2</name>
    <name evidence="11" type="synonym">prsA</name>
    <name evidence="14" type="ORF">BpJC7_13100</name>
</gene>
<evidence type="ECO:0000256" key="7">
    <source>
        <dbReference type="ARBA" id="ARBA00023136"/>
    </source>
</evidence>
<dbReference type="Gene3D" id="3.10.50.40">
    <property type="match status" value="1"/>
</dbReference>
<dbReference type="SUPFAM" id="SSF54534">
    <property type="entry name" value="FKBP-like"/>
    <property type="match status" value="1"/>
</dbReference>
<evidence type="ECO:0000256" key="2">
    <source>
        <dbReference type="ARBA" id="ARBA00004193"/>
    </source>
</evidence>
<keyword evidence="6 11" id="KW-0697">Rotamase</keyword>
<dbReference type="SUPFAM" id="SSF109998">
    <property type="entry name" value="Triger factor/SurA peptide-binding domain-like"/>
    <property type="match status" value="1"/>
</dbReference>
<organism evidence="14 15">
    <name type="scientific">Weizmannia acidilactici</name>
    <dbReference type="NCBI Taxonomy" id="2607726"/>
    <lineage>
        <taxon>Bacteria</taxon>
        <taxon>Bacillati</taxon>
        <taxon>Bacillota</taxon>
        <taxon>Bacilli</taxon>
        <taxon>Bacillales</taxon>
        <taxon>Bacillaceae</taxon>
        <taxon>Heyndrickxia</taxon>
    </lineage>
</organism>
<proteinExistence type="inferred from homology"/>
<keyword evidence="4 11" id="KW-1003">Cell membrane</keyword>
<dbReference type="EMBL" id="BKZQ01000013">
    <property type="protein sequence ID" value="GER70007.1"/>
    <property type="molecule type" value="Genomic_DNA"/>
</dbReference>
<dbReference type="InterPro" id="IPR023058">
    <property type="entry name" value="PPIase_PpiC_CS"/>
</dbReference>
<dbReference type="RefSeq" id="WP_151680132.1">
    <property type="nucleotide sequence ID" value="NZ_BKZP01000002.1"/>
</dbReference>
<protein>
    <recommendedName>
        <fullName evidence="11">Foldase protein PrsA</fullName>
        <ecNumber evidence="11">5.2.1.8</ecNumber>
    </recommendedName>
</protein>
<dbReference type="PROSITE" id="PS50198">
    <property type="entry name" value="PPIC_PPIASE_2"/>
    <property type="match status" value="1"/>
</dbReference>
<accession>A0A5J4JHR1</accession>
<evidence type="ECO:0000256" key="11">
    <source>
        <dbReference type="HAMAP-Rule" id="MF_01145"/>
    </source>
</evidence>
<feature type="domain" description="PpiC" evidence="13">
    <location>
        <begin position="135"/>
        <end position="225"/>
    </location>
</feature>
<evidence type="ECO:0000256" key="5">
    <source>
        <dbReference type="ARBA" id="ARBA00022729"/>
    </source>
</evidence>
<evidence type="ECO:0000259" key="13">
    <source>
        <dbReference type="PROSITE" id="PS50198"/>
    </source>
</evidence>
<dbReference type="PANTHER" id="PTHR47245">
    <property type="entry name" value="PEPTIDYLPROLYL ISOMERASE"/>
    <property type="match status" value="1"/>
</dbReference>
<dbReference type="HAMAP" id="MF_01145">
    <property type="entry name" value="Foldase_PrsA"/>
    <property type="match status" value="1"/>
</dbReference>
<evidence type="ECO:0000256" key="12">
    <source>
        <dbReference type="SAM" id="SignalP"/>
    </source>
</evidence>
<reference evidence="14 15" key="1">
    <citation type="submission" date="2019-09" db="EMBL/GenBank/DDBJ databases">
        <title>Draft genome sequence of Bacillus sp. JC-7.</title>
        <authorList>
            <person name="Tanaka N."/>
            <person name="Shiwa Y."/>
            <person name="Fujita N."/>
            <person name="Tanasupawat S."/>
        </authorList>
    </citation>
    <scope>NUCLEOTIDE SEQUENCE [LARGE SCALE GENOMIC DNA]</scope>
    <source>
        <strain evidence="14 15">JC-7</strain>
    </source>
</reference>
<keyword evidence="5 11" id="KW-0732">Signal</keyword>
<comment type="catalytic activity">
    <reaction evidence="1 11">
        <text>[protein]-peptidylproline (omega=180) = [protein]-peptidylproline (omega=0)</text>
        <dbReference type="Rhea" id="RHEA:16237"/>
        <dbReference type="Rhea" id="RHEA-COMP:10747"/>
        <dbReference type="Rhea" id="RHEA-COMP:10748"/>
        <dbReference type="ChEBI" id="CHEBI:83833"/>
        <dbReference type="ChEBI" id="CHEBI:83834"/>
        <dbReference type="EC" id="5.2.1.8"/>
    </reaction>
</comment>
<keyword evidence="9 11" id="KW-0413">Isomerase</keyword>
<evidence type="ECO:0000256" key="1">
    <source>
        <dbReference type="ARBA" id="ARBA00000971"/>
    </source>
</evidence>
<name>A0A5J4JHR1_9BACI</name>
<sequence length="295" mass="32590">MKKWVLSLTLAASVFGLAACGNSAVVKTDAGNVTKDELYNAMKDKYGSSVLQQLTIEKVLSKKYKVSKKEIDNQVNQAKDQLGSTFDSALQQYGYANEKDFRESIKVGLLEQKAAEATIHPTEKQLKDYYKNEIKPEIKARHILVSSKSKAEDIKKQLDKGANFATLAKKYSTDTATASKGGDLGWFGAGEMDSDFEKAAYQLKVNEISDPVKTSYGYHIIQVTGKKEKKPYNEMKKEVLQKYKESKVTSAKIQSALKKELKAADIKVKDDDLKNTFDSLLGTTTSSSSSTSSSN</sequence>
<dbReference type="GO" id="GO:0005886">
    <property type="term" value="C:plasma membrane"/>
    <property type="evidence" value="ECO:0007669"/>
    <property type="project" value="UniProtKB-SubCell"/>
</dbReference>
<evidence type="ECO:0000313" key="14">
    <source>
        <dbReference type="EMBL" id="GER70007.1"/>
    </source>
</evidence>
<keyword evidence="15" id="KW-1185">Reference proteome</keyword>
<dbReference type="InterPro" id="IPR023059">
    <property type="entry name" value="Foldase_PrsA"/>
</dbReference>
<dbReference type="Pfam" id="PF13616">
    <property type="entry name" value="Rotamase_3"/>
    <property type="match status" value="1"/>
</dbReference>
<evidence type="ECO:0000256" key="6">
    <source>
        <dbReference type="ARBA" id="ARBA00023110"/>
    </source>
</evidence>
<dbReference type="AlphaFoldDB" id="A0A5J4JHR1"/>
<dbReference type="PROSITE" id="PS51257">
    <property type="entry name" value="PROKAR_LIPOPROTEIN"/>
    <property type="match status" value="1"/>
</dbReference>
<comment type="subcellular location">
    <subcellularLocation>
        <location evidence="2 11">Cell membrane</location>
        <topology evidence="2 11">Lipid-anchor</topology>
    </subcellularLocation>
</comment>
<evidence type="ECO:0000256" key="9">
    <source>
        <dbReference type="ARBA" id="ARBA00023235"/>
    </source>
</evidence>
<dbReference type="GO" id="GO:0003755">
    <property type="term" value="F:peptidyl-prolyl cis-trans isomerase activity"/>
    <property type="evidence" value="ECO:0007669"/>
    <property type="project" value="UniProtKB-UniRule"/>
</dbReference>
<evidence type="ECO:0000256" key="10">
    <source>
        <dbReference type="ARBA" id="ARBA00023288"/>
    </source>
</evidence>
<keyword evidence="8 11" id="KW-0564">Palmitate</keyword>
<dbReference type="InterPro" id="IPR000297">
    <property type="entry name" value="PPIase_PpiC"/>
</dbReference>
<comment type="similarity">
    <text evidence="3 11">Belongs to the PrsA family.</text>
</comment>
<dbReference type="PANTHER" id="PTHR47245:SF1">
    <property type="entry name" value="FOLDASE PROTEIN PRSA"/>
    <property type="match status" value="1"/>
</dbReference>
<evidence type="ECO:0000256" key="3">
    <source>
        <dbReference type="ARBA" id="ARBA00006071"/>
    </source>
</evidence>
<dbReference type="InterPro" id="IPR046357">
    <property type="entry name" value="PPIase_dom_sf"/>
</dbReference>
<dbReference type="PROSITE" id="PS01096">
    <property type="entry name" value="PPIC_PPIASE_1"/>
    <property type="match status" value="1"/>
</dbReference>
<evidence type="ECO:0000256" key="8">
    <source>
        <dbReference type="ARBA" id="ARBA00023139"/>
    </source>
</evidence>
<comment type="caution">
    <text evidence="14">The sequence shown here is derived from an EMBL/GenBank/DDBJ whole genome shotgun (WGS) entry which is preliminary data.</text>
</comment>
<dbReference type="GO" id="GO:0006457">
    <property type="term" value="P:protein folding"/>
    <property type="evidence" value="ECO:0007669"/>
    <property type="project" value="UniProtKB-UniRule"/>
</dbReference>
<feature type="chain" id="PRO_5038861560" description="Foldase protein PrsA" evidence="12">
    <location>
        <begin position="19"/>
        <end position="295"/>
    </location>
</feature>
<dbReference type="EC" id="5.2.1.8" evidence="11"/>
<dbReference type="Proteomes" id="UP000391919">
    <property type="component" value="Unassembled WGS sequence"/>
</dbReference>
<keyword evidence="10 11" id="KW-0449">Lipoprotein</keyword>
<feature type="signal peptide" evidence="12">
    <location>
        <begin position="1"/>
        <end position="18"/>
    </location>
</feature>
<dbReference type="InterPro" id="IPR027304">
    <property type="entry name" value="Trigger_fact/SurA_dom_sf"/>
</dbReference>
<dbReference type="InterPro" id="IPR050245">
    <property type="entry name" value="PrsA_foldase"/>
</dbReference>
<evidence type="ECO:0000313" key="15">
    <source>
        <dbReference type="Proteomes" id="UP000391919"/>
    </source>
</evidence>
<comment type="function">
    <text evidence="11">Plays a major role in protein secretion by helping the post-translocational extracellular folding of several secreted proteins.</text>
</comment>
<keyword evidence="7 11" id="KW-0472">Membrane</keyword>
<evidence type="ECO:0000256" key="4">
    <source>
        <dbReference type="ARBA" id="ARBA00022475"/>
    </source>
</evidence>